<evidence type="ECO:0000256" key="5">
    <source>
        <dbReference type="ARBA" id="ARBA00022842"/>
    </source>
</evidence>
<dbReference type="GO" id="GO:0008299">
    <property type="term" value="P:isoprenoid biosynthetic process"/>
    <property type="evidence" value="ECO:0007669"/>
    <property type="project" value="InterPro"/>
</dbReference>
<dbReference type="GO" id="GO:0004659">
    <property type="term" value="F:prenyltransferase activity"/>
    <property type="evidence" value="ECO:0007669"/>
    <property type="project" value="InterPro"/>
</dbReference>
<gene>
    <name evidence="7" type="ordered locus">Aflv_2805</name>
</gene>
<dbReference type="CDD" id="cd00867">
    <property type="entry name" value="Trans_IPPS"/>
    <property type="match status" value="1"/>
</dbReference>
<dbReference type="Gene3D" id="1.10.600.10">
    <property type="entry name" value="Farnesyl Diphosphate Synthase"/>
    <property type="match status" value="1"/>
</dbReference>
<dbReference type="GeneID" id="7039078"/>
<dbReference type="InterPro" id="IPR008949">
    <property type="entry name" value="Isoprenoid_synthase_dom_sf"/>
</dbReference>
<dbReference type="GO" id="GO:0046872">
    <property type="term" value="F:metal ion binding"/>
    <property type="evidence" value="ECO:0007669"/>
    <property type="project" value="UniProtKB-KW"/>
</dbReference>
<organism evidence="7 8">
    <name type="scientific">Anoxybacillus flavithermus (strain DSM 21510 / WK1)</name>
    <dbReference type="NCBI Taxonomy" id="491915"/>
    <lineage>
        <taxon>Bacteria</taxon>
        <taxon>Bacillati</taxon>
        <taxon>Bacillota</taxon>
        <taxon>Bacilli</taxon>
        <taxon>Bacillales</taxon>
        <taxon>Anoxybacillaceae</taxon>
        <taxon>Anoxybacillus</taxon>
    </lineage>
</organism>
<accession>B7GMQ6</accession>
<keyword evidence="3 6" id="KW-0808">Transferase</keyword>
<dbReference type="EMBL" id="CP000922">
    <property type="protein sequence ID" value="ACJ35158.1"/>
    <property type="molecule type" value="Genomic_DNA"/>
</dbReference>
<dbReference type="AlphaFoldDB" id="B7GMQ6"/>
<sequence length="312" mass="36069">MALTYIARKEIQSFIVYHLDNGSLIQEEIREHIQILLRCPGKVCNEHTHFSWSEFYTYIVRFHHCLQPNIIIPYAAAIEFLILATDLFDDIADEETKNIMRENVTIGEIVTIANALFVEAIHLIALHTPRNLKTEICRMMKELKEACNGQWRDLHFTISSSIPTEKQYFQLISQKSSSLTRLVCQLGAGSLAYKWYDIATYIGISGQLRNDAKDILCDKKSDLIRKKATLPLIKALEYSFTHDNGWLLETLHSTDFPEHISIIKNYIQKTGALDYCFILSDIFMKRAMKQIEDCFPTKREAIHALKTYLESL</sequence>
<comment type="similarity">
    <text evidence="2 6">Belongs to the FPP/GGPP synthase family.</text>
</comment>
<dbReference type="KEGG" id="afl:Aflv_2805"/>
<evidence type="ECO:0000313" key="8">
    <source>
        <dbReference type="Proteomes" id="UP000000742"/>
    </source>
</evidence>
<dbReference type="SUPFAM" id="SSF48576">
    <property type="entry name" value="Terpenoid synthases"/>
    <property type="match status" value="1"/>
</dbReference>
<name>B7GMQ6_ANOFW</name>
<evidence type="ECO:0000256" key="6">
    <source>
        <dbReference type="RuleBase" id="RU004466"/>
    </source>
</evidence>
<keyword evidence="5" id="KW-0460">Magnesium</keyword>
<evidence type="ECO:0000256" key="1">
    <source>
        <dbReference type="ARBA" id="ARBA00001946"/>
    </source>
</evidence>
<dbReference type="Pfam" id="PF00348">
    <property type="entry name" value="polyprenyl_synt"/>
    <property type="match status" value="1"/>
</dbReference>
<dbReference type="RefSeq" id="WP_012576277.1">
    <property type="nucleotide sequence ID" value="NC_011567.1"/>
</dbReference>
<evidence type="ECO:0000313" key="7">
    <source>
        <dbReference type="EMBL" id="ACJ35158.1"/>
    </source>
</evidence>
<proteinExistence type="inferred from homology"/>
<protein>
    <submittedName>
        <fullName evidence="7">Heptaprenyl diphosphate synthase related protein</fullName>
    </submittedName>
</protein>
<dbReference type="PANTHER" id="PTHR12001:SF69">
    <property type="entry name" value="ALL TRANS-POLYPRENYL-DIPHOSPHATE SYNTHASE PDSS1"/>
    <property type="match status" value="1"/>
</dbReference>
<dbReference type="PATRIC" id="fig|491915.6.peg.2886"/>
<reference evidence="7 8" key="1">
    <citation type="journal article" date="2008" name="Genome Biol.">
        <title>Encapsulated in silica: genome, proteome and physiology of the thermophilic bacterium Anoxybacillus flavithermus WK1.</title>
        <authorList>
            <person name="Saw J.H."/>
            <person name="Mountain B.W."/>
            <person name="Feng L."/>
            <person name="Omelchenko M.V."/>
            <person name="Hou S."/>
            <person name="Saito J.A."/>
            <person name="Stott M.B."/>
            <person name="Li D."/>
            <person name="Zhao G."/>
            <person name="Wu J."/>
            <person name="Galperin M.Y."/>
            <person name="Koonin E.V."/>
            <person name="Makarova K.S."/>
            <person name="Wolf Y.I."/>
            <person name="Rigden D.J."/>
            <person name="Dunfield P.F."/>
            <person name="Wang L."/>
            <person name="Alam M."/>
        </authorList>
    </citation>
    <scope>NUCLEOTIDE SEQUENCE [LARGE SCALE GENOMIC DNA]</scope>
    <source>
        <strain evidence="8">DSM 21510 / WK1</strain>
    </source>
</reference>
<dbReference type="HOGENOM" id="CLU_076323_0_0_9"/>
<comment type="cofactor">
    <cofactor evidence="1">
        <name>Mg(2+)</name>
        <dbReference type="ChEBI" id="CHEBI:18420"/>
    </cofactor>
</comment>
<evidence type="ECO:0000256" key="2">
    <source>
        <dbReference type="ARBA" id="ARBA00006706"/>
    </source>
</evidence>
<evidence type="ECO:0000256" key="4">
    <source>
        <dbReference type="ARBA" id="ARBA00022723"/>
    </source>
</evidence>
<keyword evidence="4" id="KW-0479">Metal-binding</keyword>
<evidence type="ECO:0000256" key="3">
    <source>
        <dbReference type="ARBA" id="ARBA00022679"/>
    </source>
</evidence>
<dbReference type="eggNOG" id="COG0142">
    <property type="taxonomic scope" value="Bacteria"/>
</dbReference>
<dbReference type="STRING" id="491915.Aflv_2805"/>
<dbReference type="PANTHER" id="PTHR12001">
    <property type="entry name" value="GERANYLGERANYL PYROPHOSPHATE SYNTHASE"/>
    <property type="match status" value="1"/>
</dbReference>
<dbReference type="Proteomes" id="UP000000742">
    <property type="component" value="Chromosome"/>
</dbReference>
<dbReference type="InterPro" id="IPR000092">
    <property type="entry name" value="Polyprenyl_synt"/>
</dbReference>